<evidence type="ECO:0000313" key="1">
    <source>
        <dbReference type="EMBL" id="MDX8483424.1"/>
    </source>
</evidence>
<sequence>MPIGDNLPTQSEQTFLNLFEPPPQVIEPAIRACRLFNTALDAIFYDVPTLTAQLAEKDAPMSARGEKAPSRIVQFDALTNPEGSLLLIDATTAPYVHKYTNVELFLSSPYQETRDVEIATITGVGSSALGSAALAWDISLALEKPVLAIVPGYGMADVILQALGGWFGFGLYDYLHAKSLIQNGLANVAPQTASIGRRLSASTPDAKTVHGAPVFRRGSGSSDVLHALLTYREAPFKLLVGHSKGALQIGNAIRSLAPERTHALRVVTLGCPIATNVDGVSYYQYLGLYDALGQLNMWGNLPDRWTPTWHSTNPMLPPAMAAGKYAEDAIPGTDQSQNGYL</sequence>
<reference evidence="1 2" key="1">
    <citation type="submission" date="2023-08" db="EMBL/GenBank/DDBJ databases">
        <title>Implementing the SeqCode for naming new Mesorhizobium species isolated from Vachellia karroo root nodules.</title>
        <authorList>
            <person name="Van Lill M."/>
        </authorList>
    </citation>
    <scope>NUCLEOTIDE SEQUENCE [LARGE SCALE GENOMIC DNA]</scope>
    <source>
        <strain evidence="1 2">VK24D</strain>
    </source>
</reference>
<dbReference type="Proteomes" id="UP001287059">
    <property type="component" value="Unassembled WGS sequence"/>
</dbReference>
<keyword evidence="2" id="KW-1185">Reference proteome</keyword>
<dbReference type="EMBL" id="JAVIIW010000091">
    <property type="protein sequence ID" value="MDX8483424.1"/>
    <property type="molecule type" value="Genomic_DNA"/>
</dbReference>
<organism evidence="1 2">
    <name type="scientific">Mesorhizobium album</name>
    <dbReference type="NCBI Taxonomy" id="3072314"/>
    <lineage>
        <taxon>Bacteria</taxon>
        <taxon>Pseudomonadati</taxon>
        <taxon>Pseudomonadota</taxon>
        <taxon>Alphaproteobacteria</taxon>
        <taxon>Hyphomicrobiales</taxon>
        <taxon>Phyllobacteriaceae</taxon>
        <taxon>Mesorhizobium</taxon>
    </lineage>
</organism>
<dbReference type="RefSeq" id="WP_320291509.1">
    <property type="nucleotide sequence ID" value="NZ_JAVIIW010000091.1"/>
</dbReference>
<proteinExistence type="predicted"/>
<evidence type="ECO:0008006" key="3">
    <source>
        <dbReference type="Google" id="ProtNLM"/>
    </source>
</evidence>
<accession>A0ABU4Y908</accession>
<comment type="caution">
    <text evidence="1">The sequence shown here is derived from an EMBL/GenBank/DDBJ whole genome shotgun (WGS) entry which is preliminary data.</text>
</comment>
<name>A0ABU4Y908_9HYPH</name>
<gene>
    <name evidence="1" type="ORF">RFN28_34055</name>
</gene>
<protein>
    <recommendedName>
        <fullName evidence="3">Fungal lipase-like domain-containing protein</fullName>
    </recommendedName>
</protein>
<evidence type="ECO:0000313" key="2">
    <source>
        <dbReference type="Proteomes" id="UP001287059"/>
    </source>
</evidence>